<evidence type="ECO:0000313" key="2">
    <source>
        <dbReference type="EMBL" id="RJG13280.1"/>
    </source>
</evidence>
<organism evidence="2 3">
    <name type="scientific">Pseudomonas cavernicola</name>
    <dbReference type="NCBI Taxonomy" id="2320866"/>
    <lineage>
        <taxon>Bacteria</taxon>
        <taxon>Pseudomonadati</taxon>
        <taxon>Pseudomonadota</taxon>
        <taxon>Gammaproteobacteria</taxon>
        <taxon>Pseudomonadales</taxon>
        <taxon>Pseudomonadaceae</taxon>
        <taxon>Pseudomonas</taxon>
    </lineage>
</organism>
<dbReference type="OrthoDB" id="9804360at2"/>
<gene>
    <name evidence="2" type="ORF">D3879_08455</name>
</gene>
<accession>A0A418XLE7</accession>
<feature type="transmembrane region" description="Helical" evidence="1">
    <location>
        <begin position="6"/>
        <end position="23"/>
    </location>
</feature>
<keyword evidence="3" id="KW-1185">Reference proteome</keyword>
<name>A0A418XLE7_9PSED</name>
<sequence length="65" mass="7013">MDSSASLLGGVVFGSIGLGYFIYGKKQDHLIAGIALMGYSYFVTDLYWLLAIGIGLMALPRLIKL</sequence>
<protein>
    <submittedName>
        <fullName evidence="2">Uncharacterized protein</fullName>
    </submittedName>
</protein>
<keyword evidence="1" id="KW-1133">Transmembrane helix</keyword>
<dbReference type="EMBL" id="QYUR01000002">
    <property type="protein sequence ID" value="RJG13280.1"/>
    <property type="molecule type" value="Genomic_DNA"/>
</dbReference>
<feature type="transmembrane region" description="Helical" evidence="1">
    <location>
        <begin position="30"/>
        <end position="59"/>
    </location>
</feature>
<keyword evidence="1" id="KW-0812">Transmembrane</keyword>
<reference evidence="2 3" key="1">
    <citation type="submission" date="2018-09" db="EMBL/GenBank/DDBJ databases">
        <authorList>
            <person name="Zhu H."/>
        </authorList>
    </citation>
    <scope>NUCLEOTIDE SEQUENCE [LARGE SCALE GENOMIC DNA]</scope>
    <source>
        <strain evidence="2 3">K1S02-6</strain>
    </source>
</reference>
<dbReference type="RefSeq" id="WP_119953608.1">
    <property type="nucleotide sequence ID" value="NZ_QYUR01000002.1"/>
</dbReference>
<comment type="caution">
    <text evidence="2">The sequence shown here is derived from an EMBL/GenBank/DDBJ whole genome shotgun (WGS) entry which is preliminary data.</text>
</comment>
<keyword evidence="1" id="KW-0472">Membrane</keyword>
<evidence type="ECO:0000313" key="3">
    <source>
        <dbReference type="Proteomes" id="UP000284021"/>
    </source>
</evidence>
<evidence type="ECO:0000256" key="1">
    <source>
        <dbReference type="SAM" id="Phobius"/>
    </source>
</evidence>
<dbReference type="AlphaFoldDB" id="A0A418XLE7"/>
<dbReference type="Proteomes" id="UP000284021">
    <property type="component" value="Unassembled WGS sequence"/>
</dbReference>
<proteinExistence type="predicted"/>